<proteinExistence type="predicted"/>
<evidence type="ECO:0008006" key="4">
    <source>
        <dbReference type="Google" id="ProtNLM"/>
    </source>
</evidence>
<keyword evidence="1" id="KW-0732">Signal</keyword>
<comment type="caution">
    <text evidence="2">The sequence shown here is derived from an EMBL/GenBank/DDBJ whole genome shotgun (WGS) entry which is preliminary data.</text>
</comment>
<dbReference type="Proteomes" id="UP000663853">
    <property type="component" value="Unassembled WGS sequence"/>
</dbReference>
<organism evidence="2 3">
    <name type="scientific">Rhizoctonia solani</name>
    <dbReference type="NCBI Taxonomy" id="456999"/>
    <lineage>
        <taxon>Eukaryota</taxon>
        <taxon>Fungi</taxon>
        <taxon>Dikarya</taxon>
        <taxon>Basidiomycota</taxon>
        <taxon>Agaricomycotina</taxon>
        <taxon>Agaricomycetes</taxon>
        <taxon>Cantharellales</taxon>
        <taxon>Ceratobasidiaceae</taxon>
        <taxon>Rhizoctonia</taxon>
    </lineage>
</organism>
<gene>
    <name evidence="2" type="ORF">RDB_LOCUS37778</name>
</gene>
<reference evidence="2" key="1">
    <citation type="submission" date="2021-01" db="EMBL/GenBank/DDBJ databases">
        <authorList>
            <person name="Kaushik A."/>
        </authorList>
    </citation>
    <scope>NUCLEOTIDE SEQUENCE</scope>
    <source>
        <strain evidence="2">AG6-10EEA</strain>
    </source>
</reference>
<dbReference type="AlphaFoldDB" id="A0A8H3GA30"/>
<evidence type="ECO:0000313" key="2">
    <source>
        <dbReference type="EMBL" id="CAE6442076.1"/>
    </source>
</evidence>
<feature type="chain" id="PRO_5034048736" description="Mannoprotein" evidence="1">
    <location>
        <begin position="20"/>
        <end position="372"/>
    </location>
</feature>
<dbReference type="EMBL" id="CAJMXA010000761">
    <property type="protein sequence ID" value="CAE6442076.1"/>
    <property type="molecule type" value="Genomic_DNA"/>
</dbReference>
<protein>
    <recommendedName>
        <fullName evidence="4">Mannoprotein</fullName>
    </recommendedName>
</protein>
<feature type="signal peptide" evidence="1">
    <location>
        <begin position="1"/>
        <end position="19"/>
    </location>
</feature>
<evidence type="ECO:0000256" key="1">
    <source>
        <dbReference type="SAM" id="SignalP"/>
    </source>
</evidence>
<accession>A0A8H3GA30</accession>
<sequence>MSSKLSLLVGASLAMTAFAQNGFTPLAEKRFEYTALPYKVDTDTGERGSQFGYNICNSTTEGPTSLCQTGMVNSIDDFCLWGPPEPNSLIGDKEGEAVAWCTKPGRGTRVIPAGALTGVQFMRTRSYVQVSGRINQEHINIAVGDTGGEMDPHGADRRGNPLGGLLFSNAFPSNGGNNNSFQQVIEWHNFMGSNLFCLKACDPTDPDDDKYCEHIFDRIGCWYNAPGAYVDGVFESCQGENQDFPGVYTNSAGQVVTYTQPAESLGPITTMPYQPRIPASSNCVAYQSAAIYTGAPSPSVPISGTSAPTSAAASSAVSGTRAGGTSAAPASTGTASPNNGASTSGAVVVSPFSFFAAGSVALSALVGALAVL</sequence>
<name>A0A8H3GA30_9AGAM</name>
<evidence type="ECO:0000313" key="3">
    <source>
        <dbReference type="Proteomes" id="UP000663853"/>
    </source>
</evidence>